<feature type="chain" id="PRO_5004719797" description="DUF1444 family protein" evidence="1">
    <location>
        <begin position="20"/>
        <end position="301"/>
    </location>
</feature>
<sequence length="301" mass="34129">MKKALFLSLAVGLSSSFYAVSSPSSEALLSEQAFTKAYLKEVKKHFKDAQFKVTDDLSIEVTYSTGATFSTNLVNAYLRYSEEKDALEEIFAYYIDSTKSARQLSEKSKLQVSQLRPVIKPTSYIEHITAKINQSSDKKVPFPFYYEKINDELVLLLAIDTPSSIQYVSKEKIDEFKLPVEQLKEIAKSNLDTHLAELGAKLQRIEQKEGSSNIHMFIADETYEASAVFSNYFKQQVKATFEGPVGLVFPNRSNVLVVPLNDEAALYQIAMLAYSEYPNLSYNVSPFAYEYHDGELKRIQF</sequence>
<evidence type="ECO:0000256" key="1">
    <source>
        <dbReference type="SAM" id="SignalP"/>
    </source>
</evidence>
<dbReference type="AlphaFoldDB" id="V4J675"/>
<protein>
    <recommendedName>
        <fullName evidence="4">DUF1444 family protein</fullName>
    </recommendedName>
</protein>
<dbReference type="Proteomes" id="UP000017820">
    <property type="component" value="Unassembled WGS sequence"/>
</dbReference>
<dbReference type="EMBL" id="AUSV01000134">
    <property type="protein sequence ID" value="ESP90802.1"/>
    <property type="molecule type" value="Genomic_DNA"/>
</dbReference>
<accession>V4J675</accession>
<dbReference type="RefSeq" id="WP_023402159.1">
    <property type="nucleotide sequence ID" value="NZ_AUSV01000134.1"/>
</dbReference>
<keyword evidence="1" id="KW-0732">Signal</keyword>
<evidence type="ECO:0008006" key="4">
    <source>
        <dbReference type="Google" id="ProtNLM"/>
    </source>
</evidence>
<feature type="signal peptide" evidence="1">
    <location>
        <begin position="1"/>
        <end position="19"/>
    </location>
</feature>
<dbReference type="PATRIC" id="fig|1353533.3.peg.5347"/>
<name>V4J675_PSEL2</name>
<dbReference type="Pfam" id="PF07285">
    <property type="entry name" value="DUF1444"/>
    <property type="match status" value="1"/>
</dbReference>
<dbReference type="InterPro" id="IPR010838">
    <property type="entry name" value="DUF1444"/>
</dbReference>
<dbReference type="GeneID" id="29919104"/>
<reference evidence="2 3" key="1">
    <citation type="submission" date="2013-07" db="EMBL/GenBank/DDBJ databases">
        <title>Draft genome sequence of Pseudoalteromonas luteoviolacea 2ta16.</title>
        <authorList>
            <person name="Allen E.E."/>
            <person name="Azam F."/>
            <person name="Podell S."/>
        </authorList>
    </citation>
    <scope>NUCLEOTIDE SEQUENCE [LARGE SCALE GENOMIC DNA]</scope>
    <source>
        <strain evidence="2 3">2ta16</strain>
    </source>
</reference>
<gene>
    <name evidence="2" type="ORF">PL2TA16_01906</name>
</gene>
<evidence type="ECO:0000313" key="2">
    <source>
        <dbReference type="EMBL" id="ESP90802.1"/>
    </source>
</evidence>
<evidence type="ECO:0000313" key="3">
    <source>
        <dbReference type="Proteomes" id="UP000017820"/>
    </source>
</evidence>
<organism evidence="2 3">
    <name type="scientific">Pseudoalteromonas luteoviolacea (strain 2ta16)</name>
    <dbReference type="NCBI Taxonomy" id="1353533"/>
    <lineage>
        <taxon>Bacteria</taxon>
        <taxon>Pseudomonadati</taxon>
        <taxon>Pseudomonadota</taxon>
        <taxon>Gammaproteobacteria</taxon>
        <taxon>Alteromonadales</taxon>
        <taxon>Pseudoalteromonadaceae</taxon>
        <taxon>Pseudoalteromonas</taxon>
    </lineage>
</organism>
<comment type="caution">
    <text evidence="2">The sequence shown here is derived from an EMBL/GenBank/DDBJ whole genome shotgun (WGS) entry which is preliminary data.</text>
</comment>
<proteinExistence type="predicted"/>